<dbReference type="RefSeq" id="WP_123591395.1">
    <property type="nucleotide sequence ID" value="NZ_AYKF01000088.1"/>
</dbReference>
<gene>
    <name evidence="2" type="ORF">SAHL_10670</name>
</gene>
<protein>
    <submittedName>
        <fullName evidence="2">DNA transposition protein</fullName>
    </submittedName>
</protein>
<dbReference type="Gene3D" id="1.10.260.40">
    <property type="entry name" value="lambda repressor-like DNA-binding domains"/>
    <property type="match status" value="1"/>
</dbReference>
<feature type="domain" description="AAA+ ATPase" evidence="1">
    <location>
        <begin position="107"/>
        <end position="249"/>
    </location>
</feature>
<comment type="caution">
    <text evidence="2">The sequence shown here is derived from an EMBL/GenBank/DDBJ whole genome shotgun (WGS) entry which is preliminary data.</text>
</comment>
<evidence type="ECO:0000259" key="1">
    <source>
        <dbReference type="SMART" id="SM00382"/>
    </source>
</evidence>
<reference evidence="2 3" key="1">
    <citation type="submission" date="2013-10" db="EMBL/GenBank/DDBJ databases">
        <title>Salinisphaera halophila YIM 95161 Genome Sequencing.</title>
        <authorList>
            <person name="Lai Q."/>
            <person name="Li C."/>
            <person name="Shao Z."/>
        </authorList>
    </citation>
    <scope>NUCLEOTIDE SEQUENCE [LARGE SCALE GENOMIC DNA]</scope>
    <source>
        <strain evidence="2 3">YIM 95161</strain>
    </source>
</reference>
<dbReference type="EMBL" id="AYKF01000088">
    <property type="protein sequence ID" value="ROO28227.1"/>
    <property type="molecule type" value="Genomic_DNA"/>
</dbReference>
<dbReference type="InterPro" id="IPR003593">
    <property type="entry name" value="AAA+_ATPase"/>
</dbReference>
<dbReference type="InterPro" id="IPR010982">
    <property type="entry name" value="Lambda_DNA-bd_dom_sf"/>
</dbReference>
<proteinExistence type="predicted"/>
<dbReference type="InterPro" id="IPR036733">
    <property type="entry name" value="B_transposit_C_sf"/>
</dbReference>
<organism evidence="2 3">
    <name type="scientific">Salinisphaera orenii YIM 95161</name>
    <dbReference type="NCBI Taxonomy" id="1051139"/>
    <lineage>
        <taxon>Bacteria</taxon>
        <taxon>Pseudomonadati</taxon>
        <taxon>Pseudomonadota</taxon>
        <taxon>Gammaproteobacteria</taxon>
        <taxon>Salinisphaerales</taxon>
        <taxon>Salinisphaeraceae</taxon>
        <taxon>Salinisphaera</taxon>
    </lineage>
</organism>
<dbReference type="Pfam" id="PF09077">
    <property type="entry name" value="Phage-MuB_C"/>
    <property type="match status" value="1"/>
</dbReference>
<dbReference type="Gene3D" id="3.40.50.300">
    <property type="entry name" value="P-loop containing nucleotide triphosphate hydrolases"/>
    <property type="match status" value="1"/>
</dbReference>
<dbReference type="Proteomes" id="UP000285123">
    <property type="component" value="Unassembled WGS sequence"/>
</dbReference>
<name>A0A423PRL6_9GAMM</name>
<dbReference type="AlphaFoldDB" id="A0A423PRL6"/>
<evidence type="ECO:0000313" key="3">
    <source>
        <dbReference type="Proteomes" id="UP000285123"/>
    </source>
</evidence>
<dbReference type="GO" id="GO:0016887">
    <property type="term" value="F:ATP hydrolysis activity"/>
    <property type="evidence" value="ECO:0007669"/>
    <property type="project" value="InterPro"/>
</dbReference>
<dbReference type="InterPro" id="IPR009084">
    <property type="entry name" value="B_transpositn_C"/>
</dbReference>
<evidence type="ECO:0000313" key="2">
    <source>
        <dbReference type="EMBL" id="ROO28227.1"/>
    </source>
</evidence>
<dbReference type="Pfam" id="PF13401">
    <property type="entry name" value="AAA_22"/>
    <property type="match status" value="1"/>
</dbReference>
<dbReference type="SUPFAM" id="SSF47681">
    <property type="entry name" value="C-terminal domain of B transposition protein"/>
    <property type="match status" value="1"/>
</dbReference>
<dbReference type="InterPro" id="IPR027417">
    <property type="entry name" value="P-loop_NTPase"/>
</dbReference>
<dbReference type="InterPro" id="IPR052026">
    <property type="entry name" value="ExeA_AAA_ATPase_DNA-bind"/>
</dbReference>
<sequence length="320" mass="33948">MSESNVVSLNPSEQADLMAAVRDEMEAGSLSQAAVARETGLSASALNQRLKGVYRGDNAAVDAKLSRWLDARRERRSADAQMPEAPAWVQTPSARRIRSALSYAQIAGDIAVIYGGAGVGKTSTAHEYQRQAPNVWIVTMTPATAVVGAALERIALAIGLRPSGRASRIEGEIIERLQGTQGLLIIDEAQHLAPRALEAIRSLQDATGVGVAILGNQVVYTQLTGGNRSIGFAQLFSRIGKRVSLNRPTQADVDALATAWGVTATDAVRLLRDIAKKPGALRAVTKTMRLASMFAAGADADADQPTLEHIRSAYRDLGGD</sequence>
<dbReference type="GO" id="GO:0006313">
    <property type="term" value="P:DNA transposition"/>
    <property type="evidence" value="ECO:0007669"/>
    <property type="project" value="InterPro"/>
</dbReference>
<dbReference type="InterPro" id="IPR049945">
    <property type="entry name" value="AAA_22"/>
</dbReference>
<dbReference type="PANTHER" id="PTHR35894">
    <property type="entry name" value="GENERAL SECRETION PATHWAY PROTEIN A-RELATED"/>
    <property type="match status" value="1"/>
</dbReference>
<dbReference type="OrthoDB" id="8456465at2"/>
<dbReference type="SMART" id="SM00382">
    <property type="entry name" value="AAA"/>
    <property type="match status" value="1"/>
</dbReference>
<accession>A0A423PRL6</accession>
<dbReference type="GO" id="GO:0003677">
    <property type="term" value="F:DNA binding"/>
    <property type="evidence" value="ECO:0007669"/>
    <property type="project" value="InterPro"/>
</dbReference>
<dbReference type="Gene3D" id="1.10.1180.10">
    <property type="entry name" value="B transposition protein, C-terminal domain"/>
    <property type="match status" value="1"/>
</dbReference>
<dbReference type="SUPFAM" id="SSF52540">
    <property type="entry name" value="P-loop containing nucleoside triphosphate hydrolases"/>
    <property type="match status" value="1"/>
</dbReference>
<dbReference type="PANTHER" id="PTHR35894:SF5">
    <property type="entry name" value="MU-LIKE PROPHAGE FLUMU DNA TRANSPOSITION PROTEIN B"/>
    <property type="match status" value="1"/>
</dbReference>